<reference evidence="3" key="1">
    <citation type="submission" date="2017-09" db="EMBL/GenBank/DDBJ databases">
        <authorList>
            <person name="Varghese N."/>
            <person name="Submissions S."/>
        </authorList>
    </citation>
    <scope>NUCLEOTIDE SEQUENCE [LARGE SCALE GENOMIC DNA]</scope>
    <source>
        <strain evidence="3">DSM 15103</strain>
    </source>
</reference>
<dbReference type="EMBL" id="OBEI01000002">
    <property type="protein sequence ID" value="SNZ06481.1"/>
    <property type="molecule type" value="Genomic_DNA"/>
</dbReference>
<sequence length="106" mass="12144">MMISQSGTNKGFTLLEVLVGIVIFSIAFTVLIKIQSENISGIYNSIKKTKALNFFNESYYNIKKENPEFTIHQESKDTVFGLKEIDYTVLDKKTGKPILKLRVYEE</sequence>
<name>A0A285NFP4_9AQUI</name>
<dbReference type="AlphaFoldDB" id="A0A285NFP4"/>
<dbReference type="Proteomes" id="UP000219036">
    <property type="component" value="Unassembled WGS sequence"/>
</dbReference>
<accession>A0A285NFP4</accession>
<keyword evidence="1" id="KW-0472">Membrane</keyword>
<keyword evidence="1" id="KW-1133">Transmembrane helix</keyword>
<protein>
    <submittedName>
        <fullName evidence="2">Prepilin-type N-terminal cleavage/methylation domain-containing protein</fullName>
    </submittedName>
</protein>
<evidence type="ECO:0000313" key="2">
    <source>
        <dbReference type="EMBL" id="SNZ06481.1"/>
    </source>
</evidence>
<feature type="transmembrane region" description="Helical" evidence="1">
    <location>
        <begin position="12"/>
        <end position="32"/>
    </location>
</feature>
<dbReference type="OrthoDB" id="15539at2"/>
<dbReference type="RefSeq" id="WP_096999874.1">
    <property type="nucleotide sequence ID" value="NZ_OBEI01000002.1"/>
</dbReference>
<dbReference type="NCBIfam" id="TIGR02532">
    <property type="entry name" value="IV_pilin_GFxxxE"/>
    <property type="match status" value="1"/>
</dbReference>
<gene>
    <name evidence="2" type="ORF">SAMN06265182_0690</name>
</gene>
<keyword evidence="1" id="KW-0812">Transmembrane</keyword>
<dbReference type="InterPro" id="IPR012902">
    <property type="entry name" value="N_methyl_site"/>
</dbReference>
<proteinExistence type="predicted"/>
<dbReference type="Pfam" id="PF07963">
    <property type="entry name" value="N_methyl"/>
    <property type="match status" value="1"/>
</dbReference>
<organism evidence="2 3">
    <name type="scientific">Persephonella hydrogeniphila</name>
    <dbReference type="NCBI Taxonomy" id="198703"/>
    <lineage>
        <taxon>Bacteria</taxon>
        <taxon>Pseudomonadati</taxon>
        <taxon>Aquificota</taxon>
        <taxon>Aquificia</taxon>
        <taxon>Aquificales</taxon>
        <taxon>Hydrogenothermaceae</taxon>
        <taxon>Persephonella</taxon>
    </lineage>
</organism>
<keyword evidence="3" id="KW-1185">Reference proteome</keyword>
<evidence type="ECO:0000256" key="1">
    <source>
        <dbReference type="SAM" id="Phobius"/>
    </source>
</evidence>
<dbReference type="PROSITE" id="PS00409">
    <property type="entry name" value="PROKAR_NTER_METHYL"/>
    <property type="match status" value="1"/>
</dbReference>
<evidence type="ECO:0000313" key="3">
    <source>
        <dbReference type="Proteomes" id="UP000219036"/>
    </source>
</evidence>